<dbReference type="PROSITE" id="PS50240">
    <property type="entry name" value="TRYPSIN_DOM"/>
    <property type="match status" value="1"/>
</dbReference>
<comment type="subcellular location">
    <subcellularLocation>
        <location evidence="9">Secreted</location>
    </subcellularLocation>
</comment>
<dbReference type="OMA" id="TMSTHIR"/>
<keyword evidence="2 9" id="KW-0732">Signal</keyword>
<dbReference type="EC" id="3.4.21.-" evidence="8"/>
<evidence type="ECO:0000256" key="2">
    <source>
        <dbReference type="ARBA" id="ARBA00022729"/>
    </source>
</evidence>
<protein>
    <recommendedName>
        <fullName evidence="9">CLIP domain-containing serine protease</fullName>
        <ecNumber evidence="8">3.4.21.-</ecNumber>
    </recommendedName>
</protein>
<dbReference type="InterPro" id="IPR038565">
    <property type="entry name" value="CLIP_sf"/>
</dbReference>
<dbReference type="Gene3D" id="3.30.1640.30">
    <property type="match status" value="1"/>
</dbReference>
<evidence type="ECO:0000256" key="3">
    <source>
        <dbReference type="ARBA" id="ARBA00022801"/>
    </source>
</evidence>
<evidence type="ECO:0000313" key="11">
    <source>
        <dbReference type="Proteomes" id="UP000694843"/>
    </source>
</evidence>
<dbReference type="GO" id="GO:0005576">
    <property type="term" value="C:extracellular region"/>
    <property type="evidence" value="ECO:0007669"/>
    <property type="project" value="UniProtKB-SubCell"/>
</dbReference>
<name>A0A979FUG7_HYAAZ</name>
<dbReference type="InterPro" id="IPR051487">
    <property type="entry name" value="Ser/Thr_Proteases_Immune/Dev"/>
</dbReference>
<dbReference type="GeneID" id="108679693"/>
<dbReference type="PRINTS" id="PR00722">
    <property type="entry name" value="CHYMOTRYPSIN"/>
</dbReference>
<evidence type="ECO:0000256" key="1">
    <source>
        <dbReference type="ARBA" id="ARBA00022670"/>
    </source>
</evidence>
<dbReference type="FunFam" id="2.40.10.10:FF:000036">
    <property type="entry name" value="Trypsin beta"/>
    <property type="match status" value="1"/>
</dbReference>
<dbReference type="SMART" id="SM00020">
    <property type="entry name" value="Tryp_SPc"/>
    <property type="match status" value="1"/>
</dbReference>
<dbReference type="AlphaFoldDB" id="A0A979FUG7"/>
<evidence type="ECO:0000256" key="4">
    <source>
        <dbReference type="ARBA" id="ARBA00022825"/>
    </source>
</evidence>
<dbReference type="InterPro" id="IPR018114">
    <property type="entry name" value="TRYPSIN_HIS"/>
</dbReference>
<feature type="chain" id="PRO_5038169834" description="CLIP domain-containing serine protease" evidence="9">
    <location>
        <begin position="24"/>
        <end position="387"/>
    </location>
</feature>
<reference evidence="12" key="1">
    <citation type="submission" date="2025-08" db="UniProtKB">
        <authorList>
            <consortium name="RefSeq"/>
        </authorList>
    </citation>
    <scope>IDENTIFICATION</scope>
    <source>
        <tissue evidence="12">Whole organism</tissue>
    </source>
</reference>
<keyword evidence="3 8" id="KW-0378">Hydrolase</keyword>
<feature type="domain" description="Peptidase S1" evidence="10">
    <location>
        <begin position="134"/>
        <end position="386"/>
    </location>
</feature>
<sequence>MRMWSREVTRAWLLVSLVGCAVAQSLVFRDRDIAGDRSRRQVHFLPDSSASCSNCVLLTDCPAMLELLRSRTRAGIMAVQRAICGFQGSRSMVCCPSTSPAVAPGAPASPIEPPRRPEQLLPTSCGHSADLNRIFGGQEANLGAYPWVAALGYLRPGNDRVQFHCAGSLINSRYILTAAHCIDTNSLRGRRLVEIRLGDWNLASENDCQEGGGCAPPFRRVFLEDAIVHQTYSRRFQYSDDIALIRLNETLDLLALGPTIHPVCLPPTFAPGITAVGEKILAVGWGMTEAGRLSDTLRQLELPVVEPERCRDVYGVAFGDKQICAGGIQGQDTCSGDSGGPVLKRGPPFLQVGVVSFGLAVCGTNNTPAVYTSVHEYRQWILDNLRP</sequence>
<dbReference type="InterPro" id="IPR022700">
    <property type="entry name" value="CLIP"/>
</dbReference>
<keyword evidence="4 8" id="KW-0720">Serine protease</keyword>
<dbReference type="Pfam" id="PF12032">
    <property type="entry name" value="CLIP"/>
    <property type="match status" value="1"/>
</dbReference>
<keyword evidence="11" id="KW-1185">Reference proteome</keyword>
<dbReference type="SUPFAM" id="SSF50494">
    <property type="entry name" value="Trypsin-like serine proteases"/>
    <property type="match status" value="1"/>
</dbReference>
<dbReference type="PANTHER" id="PTHR24256">
    <property type="entry name" value="TRYPTASE-RELATED"/>
    <property type="match status" value="1"/>
</dbReference>
<dbReference type="Proteomes" id="UP000694843">
    <property type="component" value="Unplaced"/>
</dbReference>
<keyword evidence="5" id="KW-1015">Disulfide bond</keyword>
<dbReference type="PROSITE" id="PS00134">
    <property type="entry name" value="TRYPSIN_HIS"/>
    <property type="match status" value="1"/>
</dbReference>
<dbReference type="Pfam" id="PF00089">
    <property type="entry name" value="Trypsin"/>
    <property type="match status" value="1"/>
</dbReference>
<dbReference type="CDD" id="cd00190">
    <property type="entry name" value="Tryp_SPc"/>
    <property type="match status" value="1"/>
</dbReference>
<feature type="signal peptide" evidence="9">
    <location>
        <begin position="1"/>
        <end position="23"/>
    </location>
</feature>
<dbReference type="InterPro" id="IPR001254">
    <property type="entry name" value="Trypsin_dom"/>
</dbReference>
<keyword evidence="6" id="KW-0325">Glycoprotein</keyword>
<evidence type="ECO:0000256" key="6">
    <source>
        <dbReference type="ARBA" id="ARBA00023180"/>
    </source>
</evidence>
<dbReference type="RefSeq" id="XP_047740248.1">
    <property type="nucleotide sequence ID" value="XM_047884292.1"/>
</dbReference>
<dbReference type="FunFam" id="2.40.10.10:FF:000028">
    <property type="entry name" value="Serine protease easter"/>
    <property type="match status" value="1"/>
</dbReference>
<keyword evidence="9" id="KW-0964">Secreted</keyword>
<dbReference type="InterPro" id="IPR043504">
    <property type="entry name" value="Peptidase_S1_PA_chymotrypsin"/>
</dbReference>
<evidence type="ECO:0000256" key="7">
    <source>
        <dbReference type="ARBA" id="ARBA00024195"/>
    </source>
</evidence>
<evidence type="ECO:0000259" key="10">
    <source>
        <dbReference type="PROSITE" id="PS50240"/>
    </source>
</evidence>
<comment type="domain">
    <text evidence="9">The clip domain consists of 35-55 residues which are 'knitted' together usually by 3 conserved disulfide bonds forming a clip-like compact structure.</text>
</comment>
<proteinExistence type="inferred from homology"/>
<gene>
    <name evidence="12" type="primary">LOC108679693</name>
</gene>
<organism evidence="11 12">
    <name type="scientific">Hyalella azteca</name>
    <name type="common">Amphipod</name>
    <dbReference type="NCBI Taxonomy" id="294128"/>
    <lineage>
        <taxon>Eukaryota</taxon>
        <taxon>Metazoa</taxon>
        <taxon>Ecdysozoa</taxon>
        <taxon>Arthropoda</taxon>
        <taxon>Crustacea</taxon>
        <taxon>Multicrustacea</taxon>
        <taxon>Malacostraca</taxon>
        <taxon>Eumalacostraca</taxon>
        <taxon>Peracarida</taxon>
        <taxon>Amphipoda</taxon>
        <taxon>Senticaudata</taxon>
        <taxon>Talitrida</taxon>
        <taxon>Talitroidea</taxon>
        <taxon>Hyalellidae</taxon>
        <taxon>Hyalella</taxon>
    </lineage>
</organism>
<dbReference type="Gene3D" id="2.40.10.10">
    <property type="entry name" value="Trypsin-like serine proteases"/>
    <property type="match status" value="2"/>
</dbReference>
<evidence type="ECO:0000256" key="5">
    <source>
        <dbReference type="ARBA" id="ARBA00023157"/>
    </source>
</evidence>
<dbReference type="OrthoDB" id="6352817at2759"/>
<dbReference type="InterPro" id="IPR009003">
    <property type="entry name" value="Peptidase_S1_PA"/>
</dbReference>
<accession>A0A979FUG7</accession>
<evidence type="ECO:0000256" key="9">
    <source>
        <dbReference type="RuleBase" id="RU366078"/>
    </source>
</evidence>
<dbReference type="InterPro" id="IPR001314">
    <property type="entry name" value="Peptidase_S1A"/>
</dbReference>
<evidence type="ECO:0000313" key="12">
    <source>
        <dbReference type="RefSeq" id="XP_047740248.1"/>
    </source>
</evidence>
<keyword evidence="1 8" id="KW-0645">Protease</keyword>
<comment type="similarity">
    <text evidence="7 9">Belongs to the peptidase S1 family. CLIP subfamily.</text>
</comment>
<dbReference type="InterPro" id="IPR033116">
    <property type="entry name" value="TRYPSIN_SER"/>
</dbReference>
<dbReference type="PROSITE" id="PS00135">
    <property type="entry name" value="TRYPSIN_SER"/>
    <property type="match status" value="1"/>
</dbReference>
<dbReference type="GO" id="GO:0006508">
    <property type="term" value="P:proteolysis"/>
    <property type="evidence" value="ECO:0007669"/>
    <property type="project" value="UniProtKB-KW"/>
</dbReference>
<evidence type="ECO:0000256" key="8">
    <source>
        <dbReference type="RuleBase" id="RU363034"/>
    </source>
</evidence>
<dbReference type="GO" id="GO:0004252">
    <property type="term" value="F:serine-type endopeptidase activity"/>
    <property type="evidence" value="ECO:0007669"/>
    <property type="project" value="UniProtKB-UniRule"/>
</dbReference>